<accession>A0A4Y2GYR3</accession>
<evidence type="ECO:0000256" key="1">
    <source>
        <dbReference type="SAM" id="MobiDB-lite"/>
    </source>
</evidence>
<proteinExistence type="predicted"/>
<sequence length="136" mass="14880">MYSSILSHTSFSNLHATLKLRSYGLSFYKLRPRFALLPVVGTGKIDVVRGLVSASVVARDVEVNGSHVKGGGVARRCQCIRSLERCREICQATSRGNGATTVYKYSTDHSPQVRTSSESRFDKPHAVGTSLYEGNN</sequence>
<reference evidence="2 3" key="1">
    <citation type="journal article" date="2019" name="Sci. Rep.">
        <title>Orb-weaving spider Araneus ventricosus genome elucidates the spidroin gene catalogue.</title>
        <authorList>
            <person name="Kono N."/>
            <person name="Nakamura H."/>
            <person name="Ohtoshi R."/>
            <person name="Moran D.A.P."/>
            <person name="Shinohara A."/>
            <person name="Yoshida Y."/>
            <person name="Fujiwara M."/>
            <person name="Mori M."/>
            <person name="Tomita M."/>
            <person name="Arakawa K."/>
        </authorList>
    </citation>
    <scope>NUCLEOTIDE SEQUENCE [LARGE SCALE GENOMIC DNA]</scope>
</reference>
<evidence type="ECO:0000313" key="2">
    <source>
        <dbReference type="EMBL" id="GBM58593.1"/>
    </source>
</evidence>
<dbReference type="Proteomes" id="UP000499080">
    <property type="component" value="Unassembled WGS sequence"/>
</dbReference>
<evidence type="ECO:0000313" key="3">
    <source>
        <dbReference type="Proteomes" id="UP000499080"/>
    </source>
</evidence>
<protein>
    <submittedName>
        <fullName evidence="2">Uncharacterized protein</fullName>
    </submittedName>
</protein>
<organism evidence="2 3">
    <name type="scientific">Araneus ventricosus</name>
    <name type="common">Orbweaver spider</name>
    <name type="synonym">Epeira ventricosa</name>
    <dbReference type="NCBI Taxonomy" id="182803"/>
    <lineage>
        <taxon>Eukaryota</taxon>
        <taxon>Metazoa</taxon>
        <taxon>Ecdysozoa</taxon>
        <taxon>Arthropoda</taxon>
        <taxon>Chelicerata</taxon>
        <taxon>Arachnida</taxon>
        <taxon>Araneae</taxon>
        <taxon>Araneomorphae</taxon>
        <taxon>Entelegynae</taxon>
        <taxon>Araneoidea</taxon>
        <taxon>Araneidae</taxon>
        <taxon>Araneus</taxon>
    </lineage>
</organism>
<dbReference type="EMBL" id="BGPR01001641">
    <property type="protein sequence ID" value="GBM58593.1"/>
    <property type="molecule type" value="Genomic_DNA"/>
</dbReference>
<keyword evidence="3" id="KW-1185">Reference proteome</keyword>
<name>A0A4Y2GYR3_ARAVE</name>
<feature type="region of interest" description="Disordered" evidence="1">
    <location>
        <begin position="107"/>
        <end position="136"/>
    </location>
</feature>
<comment type="caution">
    <text evidence="2">The sequence shown here is derived from an EMBL/GenBank/DDBJ whole genome shotgun (WGS) entry which is preliminary data.</text>
</comment>
<gene>
    <name evidence="2" type="ORF">AVEN_166984_1</name>
</gene>
<dbReference type="AlphaFoldDB" id="A0A4Y2GYR3"/>
<feature type="compositionally biased region" description="Polar residues" evidence="1">
    <location>
        <begin position="107"/>
        <end position="116"/>
    </location>
</feature>